<dbReference type="Proteomes" id="UP001168528">
    <property type="component" value="Unassembled WGS sequence"/>
</dbReference>
<dbReference type="SMART" id="SM00138">
    <property type="entry name" value="MeTrc"/>
    <property type="match status" value="1"/>
</dbReference>
<dbReference type="PANTHER" id="PTHR24422">
    <property type="entry name" value="CHEMOTAXIS PROTEIN METHYLTRANSFERASE"/>
    <property type="match status" value="1"/>
</dbReference>
<dbReference type="InterPro" id="IPR022641">
    <property type="entry name" value="CheR_N"/>
</dbReference>
<dbReference type="PRINTS" id="PR00996">
    <property type="entry name" value="CHERMTFRASE"/>
</dbReference>
<keyword evidence="3" id="KW-1185">Reference proteome</keyword>
<organism evidence="2 3">
    <name type="scientific">Rhodocytophaga aerolata</name>
    <dbReference type="NCBI Taxonomy" id="455078"/>
    <lineage>
        <taxon>Bacteria</taxon>
        <taxon>Pseudomonadati</taxon>
        <taxon>Bacteroidota</taxon>
        <taxon>Cytophagia</taxon>
        <taxon>Cytophagales</taxon>
        <taxon>Rhodocytophagaceae</taxon>
        <taxon>Rhodocytophaga</taxon>
    </lineage>
</organism>
<gene>
    <name evidence="2" type="ORF">Q0590_33605</name>
</gene>
<proteinExistence type="predicted"/>
<protein>
    <submittedName>
        <fullName evidence="2">Protein-glutamate O-methyltransferase CheR</fullName>
    </submittedName>
</protein>
<dbReference type="InterPro" id="IPR000780">
    <property type="entry name" value="CheR_MeTrfase"/>
</dbReference>
<feature type="domain" description="CheR-type methyltransferase" evidence="1">
    <location>
        <begin position="1"/>
        <end position="270"/>
    </location>
</feature>
<evidence type="ECO:0000313" key="3">
    <source>
        <dbReference type="Proteomes" id="UP001168528"/>
    </source>
</evidence>
<dbReference type="RefSeq" id="WP_302042057.1">
    <property type="nucleotide sequence ID" value="NZ_JAUKPO010000050.1"/>
</dbReference>
<name>A0ABT8RGN3_9BACT</name>
<dbReference type="Gene3D" id="3.40.50.150">
    <property type="entry name" value="Vaccinia Virus protein VP39"/>
    <property type="match status" value="1"/>
</dbReference>
<reference evidence="2" key="1">
    <citation type="submission" date="2023-07" db="EMBL/GenBank/DDBJ databases">
        <title>The genome sequence of Rhodocytophaga aerolata KACC 12507.</title>
        <authorList>
            <person name="Zhang X."/>
        </authorList>
    </citation>
    <scope>NUCLEOTIDE SEQUENCE</scope>
    <source>
        <strain evidence="2">KACC 12507</strain>
    </source>
</reference>
<dbReference type="PROSITE" id="PS50123">
    <property type="entry name" value="CHER"/>
    <property type="match status" value="1"/>
</dbReference>
<sequence length="271" mass="31752">MYSISDEELNSITKAVFTRYGIDFTNYEPVSLKRRIARILAVYKLENVIDLWRKIIYEKEFIQLFIDEVTVGLTEMFRNHDFWIKLREDIFSQLKSKKDISIWHAGCSTGEEVYSMAICLTEEGLISRCTVIATDLNSKSIEQAKQGRFSSMYAKAYASNYLAAKGKKTINYYHGLEQDEMVFNKLDLQHFTFHQHNLVKDLVGTTYNLILCRNVMIYFDETLKMKILDLFHKSLKEDGFLAIGYYDSLPEGYKKYFSVYDATCKIYKKKV</sequence>
<evidence type="ECO:0000313" key="2">
    <source>
        <dbReference type="EMBL" id="MDO1451259.1"/>
    </source>
</evidence>
<dbReference type="InterPro" id="IPR029063">
    <property type="entry name" value="SAM-dependent_MTases_sf"/>
</dbReference>
<dbReference type="Pfam" id="PF03705">
    <property type="entry name" value="CheR_N"/>
    <property type="match status" value="1"/>
</dbReference>
<evidence type="ECO:0000259" key="1">
    <source>
        <dbReference type="PROSITE" id="PS50123"/>
    </source>
</evidence>
<dbReference type="InterPro" id="IPR050903">
    <property type="entry name" value="Bact_Chemotaxis_MeTrfase"/>
</dbReference>
<dbReference type="InterPro" id="IPR022642">
    <property type="entry name" value="CheR_C"/>
</dbReference>
<dbReference type="Pfam" id="PF01739">
    <property type="entry name" value="CheR"/>
    <property type="match status" value="1"/>
</dbReference>
<dbReference type="SUPFAM" id="SSF47757">
    <property type="entry name" value="Chemotaxis receptor methyltransferase CheR, N-terminal domain"/>
    <property type="match status" value="1"/>
</dbReference>
<dbReference type="EMBL" id="JAUKPO010000050">
    <property type="protein sequence ID" value="MDO1451259.1"/>
    <property type="molecule type" value="Genomic_DNA"/>
</dbReference>
<dbReference type="SUPFAM" id="SSF53335">
    <property type="entry name" value="S-adenosyl-L-methionine-dependent methyltransferases"/>
    <property type="match status" value="1"/>
</dbReference>
<dbReference type="PANTHER" id="PTHR24422:SF8">
    <property type="entry name" value="CHEMOTAXIS PROTEIN"/>
    <property type="match status" value="1"/>
</dbReference>
<comment type="caution">
    <text evidence="2">The sequence shown here is derived from an EMBL/GenBank/DDBJ whole genome shotgun (WGS) entry which is preliminary data.</text>
</comment>
<accession>A0ABT8RGN3</accession>